<dbReference type="Pfam" id="PF09693">
    <property type="entry name" value="Phage_XkdX"/>
    <property type="match status" value="1"/>
</dbReference>
<dbReference type="AlphaFoldDB" id="A0A511DW36"/>
<organism evidence="1 2">
    <name type="scientific">Lentilactobacillus kefiri</name>
    <name type="common">Lactobacillus kefiri</name>
    <dbReference type="NCBI Taxonomy" id="33962"/>
    <lineage>
        <taxon>Bacteria</taxon>
        <taxon>Bacillati</taxon>
        <taxon>Bacillota</taxon>
        <taxon>Bacilli</taxon>
        <taxon>Lactobacillales</taxon>
        <taxon>Lactobacillaceae</taxon>
        <taxon>Lentilactobacillus</taxon>
    </lineage>
</organism>
<evidence type="ECO:0008006" key="3">
    <source>
        <dbReference type="Google" id="ProtNLM"/>
    </source>
</evidence>
<dbReference type="Proteomes" id="UP000321893">
    <property type="component" value="Unassembled WGS sequence"/>
</dbReference>
<dbReference type="InterPro" id="IPR010022">
    <property type="entry name" value="XkdX"/>
</dbReference>
<keyword evidence="2" id="KW-1185">Reference proteome</keyword>
<dbReference type="OrthoDB" id="2300571at2"/>
<accession>A0A511DW36</accession>
<proteinExistence type="predicted"/>
<reference evidence="1" key="1">
    <citation type="submission" date="2019-07" db="EMBL/GenBank/DDBJ databases">
        <title>Whole genome shotgun sequence of Lactobacillus kefiri NBRC 15888.</title>
        <authorList>
            <person name="Hosoyama A."/>
            <person name="Uohara A."/>
            <person name="Ohji S."/>
            <person name="Ichikawa N."/>
        </authorList>
    </citation>
    <scope>NUCLEOTIDE SEQUENCE [LARGE SCALE GENOMIC DNA]</scope>
    <source>
        <strain evidence="1">NBRC 15888</strain>
    </source>
</reference>
<dbReference type="RefSeq" id="WP_054769278.1">
    <property type="nucleotide sequence ID" value="NZ_BJVK01000031.1"/>
</dbReference>
<protein>
    <recommendedName>
        <fullName evidence="3">XkdX family protein</fullName>
    </recommendedName>
</protein>
<name>A0A511DW36_LENKE</name>
<dbReference type="EMBL" id="BJVK01000031">
    <property type="protein sequence ID" value="GEL29059.1"/>
    <property type="molecule type" value="Genomic_DNA"/>
</dbReference>
<evidence type="ECO:0000313" key="1">
    <source>
        <dbReference type="EMBL" id="GEL29059.1"/>
    </source>
</evidence>
<dbReference type="STRING" id="1423764.FC95_GL001590"/>
<comment type="caution">
    <text evidence="1">The sequence shown here is derived from an EMBL/GenBank/DDBJ whole genome shotgun (WGS) entry which is preliminary data.</text>
</comment>
<gene>
    <name evidence="1" type="ORF">LKE01_18790</name>
</gene>
<evidence type="ECO:0000313" key="2">
    <source>
        <dbReference type="Proteomes" id="UP000321893"/>
    </source>
</evidence>
<sequence length="58" mass="6736">MFNIDWHGMLKIEYDNGWLSYDKLKLFVGWNELTKDQFTDITGKNYDTGSVAQVTSSL</sequence>